<protein>
    <submittedName>
        <fullName evidence="1">Uncharacterized protein</fullName>
    </submittedName>
</protein>
<accession>A0A656QCL2</accession>
<gene>
    <name evidence="1" type="ORF">BG60_23780</name>
</gene>
<comment type="caution">
    <text evidence="1">The sequence shown here is derived from an EMBL/GenBank/DDBJ whole genome shotgun (WGS) entry which is preliminary data.</text>
</comment>
<evidence type="ECO:0000313" key="2">
    <source>
        <dbReference type="Proteomes" id="UP000027451"/>
    </source>
</evidence>
<reference evidence="1 2" key="1">
    <citation type="submission" date="2014-03" db="EMBL/GenBank/DDBJ databases">
        <title>Draft Genome Sequences of Four Burkholderia Strains.</title>
        <authorList>
            <person name="Liu X.Y."/>
            <person name="Li C.X."/>
            <person name="Xu J.H."/>
        </authorList>
    </citation>
    <scope>NUCLEOTIDE SEQUENCE [LARGE SCALE GENOMIC DNA]</scope>
    <source>
        <strain evidence="1 2">OP-1</strain>
    </source>
</reference>
<sequence length="90" mass="9867">MPSEIDEVAPNRFADALLIQQGASNPSGVTRTLVRAINACHRENVSTSEDAAVRLIIHQLAHICGVWEIDHVPEVYSTLTEACEARKRAC</sequence>
<proteinExistence type="predicted"/>
<evidence type="ECO:0000313" key="1">
    <source>
        <dbReference type="EMBL" id="KDR26209.1"/>
    </source>
</evidence>
<dbReference type="Proteomes" id="UP000027451">
    <property type="component" value="Unassembled WGS sequence"/>
</dbReference>
<dbReference type="EMBL" id="JFHD01000037">
    <property type="protein sequence ID" value="KDR26209.1"/>
    <property type="molecule type" value="Genomic_DNA"/>
</dbReference>
<name>A0A656QCL2_9BURK</name>
<keyword evidence="2" id="KW-1185">Reference proteome</keyword>
<organism evidence="1 2">
    <name type="scientific">Caballeronia zhejiangensis</name>
    <dbReference type="NCBI Taxonomy" id="871203"/>
    <lineage>
        <taxon>Bacteria</taxon>
        <taxon>Pseudomonadati</taxon>
        <taxon>Pseudomonadota</taxon>
        <taxon>Betaproteobacteria</taxon>
        <taxon>Burkholderiales</taxon>
        <taxon>Burkholderiaceae</taxon>
        <taxon>Caballeronia</taxon>
    </lineage>
</organism>
<dbReference type="AlphaFoldDB" id="A0A656QCL2"/>